<evidence type="ECO:0000259" key="4">
    <source>
        <dbReference type="Pfam" id="PF13458"/>
    </source>
</evidence>
<dbReference type="RefSeq" id="WP_134501108.1">
    <property type="nucleotide sequence ID" value="NZ_SOEY01000002.1"/>
</dbReference>
<dbReference type="SUPFAM" id="SSF53822">
    <property type="entry name" value="Periplasmic binding protein-like I"/>
    <property type="match status" value="1"/>
</dbReference>
<evidence type="ECO:0000313" key="6">
    <source>
        <dbReference type="Proteomes" id="UP000298173"/>
    </source>
</evidence>
<feature type="domain" description="Leucine-binding protein" evidence="4">
    <location>
        <begin position="37"/>
        <end position="398"/>
    </location>
</feature>
<proteinExistence type="inferred from homology"/>
<dbReference type="EMBL" id="SOEY01000002">
    <property type="protein sequence ID" value="TFB77296.1"/>
    <property type="molecule type" value="Genomic_DNA"/>
</dbReference>
<dbReference type="CDD" id="cd06340">
    <property type="entry name" value="PBP1_ABC_ligand_binding-like"/>
    <property type="match status" value="1"/>
</dbReference>
<evidence type="ECO:0000256" key="1">
    <source>
        <dbReference type="ARBA" id="ARBA00010062"/>
    </source>
</evidence>
<dbReference type="InterPro" id="IPR028081">
    <property type="entry name" value="Leu-bd"/>
</dbReference>
<dbReference type="OrthoDB" id="3563031at2"/>
<dbReference type="PANTHER" id="PTHR30483:SF37">
    <property type="entry name" value="ABC TRANSPORTER SUBSTRATE-BINDING PROTEIN"/>
    <property type="match status" value="1"/>
</dbReference>
<evidence type="ECO:0000313" key="5">
    <source>
        <dbReference type="EMBL" id="TFB77296.1"/>
    </source>
</evidence>
<accession>A0A4R8V764</accession>
<name>A0A4R8V764_9MICO</name>
<feature type="signal peptide" evidence="3">
    <location>
        <begin position="1"/>
        <end position="27"/>
    </location>
</feature>
<feature type="chain" id="PRO_5020924148" description="Leucine-binding protein domain-containing protein" evidence="3">
    <location>
        <begin position="28"/>
        <end position="414"/>
    </location>
</feature>
<protein>
    <recommendedName>
        <fullName evidence="4">Leucine-binding protein domain-containing protein</fullName>
    </recommendedName>
</protein>
<comment type="caution">
    <text evidence="5">The sequence shown here is derived from an EMBL/GenBank/DDBJ whole genome shotgun (WGS) entry which is preliminary data.</text>
</comment>
<dbReference type="Proteomes" id="UP000298173">
    <property type="component" value="Unassembled WGS sequence"/>
</dbReference>
<evidence type="ECO:0000256" key="2">
    <source>
        <dbReference type="ARBA" id="ARBA00022729"/>
    </source>
</evidence>
<sequence length="414" mass="43090">MSKSHFKPVLALALMGTLALTACASTAGDSTSEAEAPITIGVLLPLTGPLSTLGKEMQNGYEVARTLFNEAGGVDGRQIEFQVSDAPTPEDAVSVAGTLSTDPDVTAIMGSYSSSIAIPASAVASRNQMPYWETGSVAAATTDRGLSHLYRTVISAAMPAYSNATQEFISKVAAPALESSPDELRFGLVFEDGAYGTSASDQFKALAGTEGYNLVATESYAANTNDLTSVIERLKAAKIDVLYSVPNINDAILLTQQSAALGFKPAYTLGNGTGYTSVDFIAAVGDTADGLVVADAAPLNISDSLLSADLSPTYSEFITAYEEQIGRKPLTHATLGYVGATVLFQEVLSKAETLDADGIVAAAEAVDLGPGETVASFGVKFDETGQNERAGWFFMQYQEGELVTIYPTALASGQ</sequence>
<dbReference type="AlphaFoldDB" id="A0A4R8V764"/>
<keyword evidence="2 3" id="KW-0732">Signal</keyword>
<gene>
    <name evidence="5" type="ORF">E3O06_00635</name>
</gene>
<dbReference type="PANTHER" id="PTHR30483">
    <property type="entry name" value="LEUCINE-SPECIFIC-BINDING PROTEIN"/>
    <property type="match status" value="1"/>
</dbReference>
<dbReference type="Gene3D" id="3.40.50.2300">
    <property type="match status" value="2"/>
</dbReference>
<dbReference type="Pfam" id="PF13458">
    <property type="entry name" value="Peripla_BP_6"/>
    <property type="match status" value="1"/>
</dbReference>
<comment type="similarity">
    <text evidence="1">Belongs to the leucine-binding protein family.</text>
</comment>
<reference evidence="5 6" key="1">
    <citation type="submission" date="2019-03" db="EMBL/GenBank/DDBJ databases">
        <title>Genomics of glacier-inhabiting Cryobacterium strains.</title>
        <authorList>
            <person name="Liu Q."/>
            <person name="Xin Y.-H."/>
        </authorList>
    </citation>
    <scope>NUCLEOTIDE SEQUENCE [LARGE SCALE GENOMIC DNA]</scope>
    <source>
        <strain evidence="5 6">HLT2-23</strain>
    </source>
</reference>
<dbReference type="PROSITE" id="PS51257">
    <property type="entry name" value="PROKAR_LIPOPROTEIN"/>
    <property type="match status" value="1"/>
</dbReference>
<organism evidence="5 6">
    <name type="scientific">Cryobacterium glaciale</name>
    <dbReference type="NCBI Taxonomy" id="1259145"/>
    <lineage>
        <taxon>Bacteria</taxon>
        <taxon>Bacillati</taxon>
        <taxon>Actinomycetota</taxon>
        <taxon>Actinomycetes</taxon>
        <taxon>Micrococcales</taxon>
        <taxon>Microbacteriaceae</taxon>
        <taxon>Cryobacterium</taxon>
    </lineage>
</organism>
<keyword evidence="6" id="KW-1185">Reference proteome</keyword>
<evidence type="ECO:0000256" key="3">
    <source>
        <dbReference type="SAM" id="SignalP"/>
    </source>
</evidence>
<dbReference type="InterPro" id="IPR051010">
    <property type="entry name" value="BCAA_transport"/>
</dbReference>
<dbReference type="InterPro" id="IPR028082">
    <property type="entry name" value="Peripla_BP_I"/>
</dbReference>